<gene>
    <name evidence="3" type="ORF">DWZ04_13400</name>
</gene>
<evidence type="ECO:0000313" key="3">
    <source>
        <dbReference type="EMBL" id="RGB94284.1"/>
    </source>
</evidence>
<accession>A0A3E2UDI5</accession>
<keyword evidence="2" id="KW-1133">Transmembrane helix</keyword>
<dbReference type="AlphaFoldDB" id="A0A3E2UDI5"/>
<protein>
    <submittedName>
        <fullName evidence="3">Uncharacterized protein</fullName>
    </submittedName>
</protein>
<keyword evidence="2" id="KW-0812">Transmembrane</keyword>
<evidence type="ECO:0000313" key="4">
    <source>
        <dbReference type="Proteomes" id="UP000260783"/>
    </source>
</evidence>
<comment type="caution">
    <text evidence="3">The sequence shown here is derived from an EMBL/GenBank/DDBJ whole genome shotgun (WGS) entry which is preliminary data.</text>
</comment>
<feature type="transmembrane region" description="Helical" evidence="2">
    <location>
        <begin position="46"/>
        <end position="66"/>
    </location>
</feature>
<proteinExistence type="predicted"/>
<evidence type="ECO:0000256" key="2">
    <source>
        <dbReference type="SAM" id="Phobius"/>
    </source>
</evidence>
<evidence type="ECO:0000256" key="1">
    <source>
        <dbReference type="SAM" id="MobiDB-lite"/>
    </source>
</evidence>
<name>A0A3E2UDI5_9FIRM</name>
<dbReference type="Proteomes" id="UP000260783">
    <property type="component" value="Unassembled WGS sequence"/>
</dbReference>
<reference evidence="3 4" key="1">
    <citation type="submission" date="2018-08" db="EMBL/GenBank/DDBJ databases">
        <title>A genome reference for cultivated species of the human gut microbiota.</title>
        <authorList>
            <person name="Zou Y."/>
            <person name="Xue W."/>
            <person name="Luo G."/>
        </authorList>
    </citation>
    <scope>NUCLEOTIDE SEQUENCE [LARGE SCALE GENOMIC DNA]</scope>
    <source>
        <strain evidence="3 4">AF29-11BH</strain>
    </source>
</reference>
<organism evidence="3 4">
    <name type="scientific">Faecalibacterium prausnitzii</name>
    <dbReference type="NCBI Taxonomy" id="853"/>
    <lineage>
        <taxon>Bacteria</taxon>
        <taxon>Bacillati</taxon>
        <taxon>Bacillota</taxon>
        <taxon>Clostridia</taxon>
        <taxon>Eubacteriales</taxon>
        <taxon>Oscillospiraceae</taxon>
        <taxon>Faecalibacterium</taxon>
    </lineage>
</organism>
<keyword evidence="2" id="KW-0472">Membrane</keyword>
<sequence length="95" mass="10267">MRKAEGLAVAALALIGAGQVVVWMNQAMQYALVAYGQWEAAEAAKAAPLILFSLAFGLALSLYGMYEDNKRYTRSSPYGCVKNSQSRSDDSRKVG</sequence>
<dbReference type="EMBL" id="QVEW01000018">
    <property type="protein sequence ID" value="RGB94284.1"/>
    <property type="molecule type" value="Genomic_DNA"/>
</dbReference>
<feature type="region of interest" description="Disordered" evidence="1">
    <location>
        <begin position="73"/>
        <end position="95"/>
    </location>
</feature>